<evidence type="ECO:0000313" key="4">
    <source>
        <dbReference type="EMBL" id="UUF08577.1"/>
    </source>
</evidence>
<dbReference type="PROSITE" id="PS51462">
    <property type="entry name" value="NUDIX"/>
    <property type="match status" value="1"/>
</dbReference>
<gene>
    <name evidence="4" type="ORF">J0J70_00715</name>
</gene>
<evidence type="ECO:0000256" key="1">
    <source>
        <dbReference type="ARBA" id="ARBA00001946"/>
    </source>
</evidence>
<dbReference type="RefSeq" id="WP_212724398.1">
    <property type="nucleotide sequence ID" value="NZ_CP071250.1"/>
</dbReference>
<dbReference type="PANTHER" id="PTHR43046:SF14">
    <property type="entry name" value="MUTT_NUDIX FAMILY PROTEIN"/>
    <property type="match status" value="1"/>
</dbReference>
<keyword evidence="2 4" id="KW-0378">Hydrolase</keyword>
<accession>A0A9Q9FFH2</accession>
<protein>
    <submittedName>
        <fullName evidence="4">NUDIX hydrolase</fullName>
    </submittedName>
</protein>
<dbReference type="PANTHER" id="PTHR43046">
    <property type="entry name" value="GDP-MANNOSE MANNOSYL HYDROLASE"/>
    <property type="match status" value="1"/>
</dbReference>
<comment type="cofactor">
    <cofactor evidence="1">
        <name>Mg(2+)</name>
        <dbReference type="ChEBI" id="CHEBI:18420"/>
    </cofactor>
</comment>
<dbReference type="SUPFAM" id="SSF55811">
    <property type="entry name" value="Nudix"/>
    <property type="match status" value="1"/>
</dbReference>
<evidence type="ECO:0000256" key="2">
    <source>
        <dbReference type="ARBA" id="ARBA00022801"/>
    </source>
</evidence>
<dbReference type="Proteomes" id="UP001058072">
    <property type="component" value="Chromosome"/>
</dbReference>
<evidence type="ECO:0000313" key="5">
    <source>
        <dbReference type="Proteomes" id="UP001058072"/>
    </source>
</evidence>
<name>A0A9Q9FFH2_9FIRM</name>
<dbReference type="EMBL" id="CP071250">
    <property type="protein sequence ID" value="UUF08577.1"/>
    <property type="molecule type" value="Genomic_DNA"/>
</dbReference>
<dbReference type="GO" id="GO:0016787">
    <property type="term" value="F:hydrolase activity"/>
    <property type="evidence" value="ECO:0007669"/>
    <property type="project" value="UniProtKB-KW"/>
</dbReference>
<dbReference type="AlphaFoldDB" id="A0A9Q9FFH2"/>
<reference evidence="4" key="1">
    <citation type="submission" date="2021-03" db="EMBL/GenBank/DDBJ databases">
        <title>Comparative Genomics and Metabolomics in the genus Turicibacter.</title>
        <authorList>
            <person name="Maki J."/>
            <person name="Looft T."/>
        </authorList>
    </citation>
    <scope>NUCLEOTIDE SEQUENCE</scope>
    <source>
        <strain evidence="4">ISU324</strain>
    </source>
</reference>
<dbReference type="Gene3D" id="3.90.79.10">
    <property type="entry name" value="Nucleoside Triphosphate Pyrophosphohydrolase"/>
    <property type="match status" value="1"/>
</dbReference>
<evidence type="ECO:0000259" key="3">
    <source>
        <dbReference type="PROSITE" id="PS51462"/>
    </source>
</evidence>
<organism evidence="4 5">
    <name type="scientific">Turicibacter bilis</name>
    <dbReference type="NCBI Taxonomy" id="2735723"/>
    <lineage>
        <taxon>Bacteria</taxon>
        <taxon>Bacillati</taxon>
        <taxon>Bacillota</taxon>
        <taxon>Erysipelotrichia</taxon>
        <taxon>Erysipelotrichales</taxon>
        <taxon>Turicibacteraceae</taxon>
        <taxon>Turicibacter</taxon>
    </lineage>
</organism>
<feature type="domain" description="Nudix hydrolase" evidence="3">
    <location>
        <begin position="11"/>
        <end position="149"/>
    </location>
</feature>
<dbReference type="InterPro" id="IPR015797">
    <property type="entry name" value="NUDIX_hydrolase-like_dom_sf"/>
</dbReference>
<dbReference type="InterPro" id="IPR000086">
    <property type="entry name" value="NUDIX_hydrolase_dom"/>
</dbReference>
<sequence>MDLTFKTKEGRFNYRVAGVMIHENKLLIMKDYRAPYYYLPGGRVNLHETSTCAILREIKEELQVEGKVNRLLWIHENFFYEQILNEPFHEICFYYLIDLPKEFLESSPNHFVMEEHKDRYLSFDWIPLSRLDQVIIYPEFLKEAIYQLPEIPKHIMTYDKKS</sequence>
<dbReference type="Pfam" id="PF00293">
    <property type="entry name" value="NUDIX"/>
    <property type="match status" value="1"/>
</dbReference>
<proteinExistence type="predicted"/>
<dbReference type="CDD" id="cd04688">
    <property type="entry name" value="NUDIX_Hydrolase"/>
    <property type="match status" value="1"/>
</dbReference>